<evidence type="ECO:0000313" key="2">
    <source>
        <dbReference type="Proteomes" id="UP001359485"/>
    </source>
</evidence>
<evidence type="ECO:0000313" key="1">
    <source>
        <dbReference type="EMBL" id="KAK6641944.1"/>
    </source>
</evidence>
<keyword evidence="2" id="KW-1185">Reference proteome</keyword>
<dbReference type="EMBL" id="JAWJWF010000001">
    <property type="protein sequence ID" value="KAK6641944.1"/>
    <property type="molecule type" value="Genomic_DNA"/>
</dbReference>
<comment type="caution">
    <text evidence="1">The sequence shown here is derived from an EMBL/GenBank/DDBJ whole genome shotgun (WGS) entry which is preliminary data.</text>
</comment>
<gene>
    <name evidence="1" type="ORF">RUM44_013664</name>
</gene>
<accession>A0ABR1BGP7</accession>
<name>A0ABR1BGP7_POLSC</name>
<protein>
    <submittedName>
        <fullName evidence="1">Uncharacterized protein</fullName>
    </submittedName>
</protein>
<organism evidence="1 2">
    <name type="scientific">Polyplax serrata</name>
    <name type="common">Common mouse louse</name>
    <dbReference type="NCBI Taxonomy" id="468196"/>
    <lineage>
        <taxon>Eukaryota</taxon>
        <taxon>Metazoa</taxon>
        <taxon>Ecdysozoa</taxon>
        <taxon>Arthropoda</taxon>
        <taxon>Hexapoda</taxon>
        <taxon>Insecta</taxon>
        <taxon>Pterygota</taxon>
        <taxon>Neoptera</taxon>
        <taxon>Paraneoptera</taxon>
        <taxon>Psocodea</taxon>
        <taxon>Troctomorpha</taxon>
        <taxon>Phthiraptera</taxon>
        <taxon>Anoplura</taxon>
        <taxon>Polyplacidae</taxon>
        <taxon>Polyplax</taxon>
    </lineage>
</organism>
<reference evidence="1 2" key="1">
    <citation type="submission" date="2023-09" db="EMBL/GenBank/DDBJ databases">
        <title>Genomes of two closely related lineages of the louse Polyplax serrata with different host specificities.</title>
        <authorList>
            <person name="Martinu J."/>
            <person name="Tarabai H."/>
            <person name="Stefka J."/>
            <person name="Hypsa V."/>
        </authorList>
    </citation>
    <scope>NUCLEOTIDE SEQUENCE [LARGE SCALE GENOMIC DNA]</scope>
    <source>
        <strain evidence="1">98ZLc_SE</strain>
    </source>
</reference>
<dbReference type="Proteomes" id="UP001359485">
    <property type="component" value="Unassembled WGS sequence"/>
</dbReference>
<sequence>MFDWSTDSKLFVLLFGTNRFNPCQSLTKGGGGGGDGYISNSTFEAKESRLAWGKREIPQRTERNKDQ</sequence>
<proteinExistence type="predicted"/>